<comment type="caution">
    <text evidence="2">The sequence shown here is derived from an EMBL/GenBank/DDBJ whole genome shotgun (WGS) entry which is preliminary data.</text>
</comment>
<dbReference type="EMBL" id="MFJZ01000020">
    <property type="protein sequence ID" value="OGG30468.1"/>
    <property type="molecule type" value="Genomic_DNA"/>
</dbReference>
<evidence type="ECO:0008006" key="4">
    <source>
        <dbReference type="Google" id="ProtNLM"/>
    </source>
</evidence>
<evidence type="ECO:0000313" key="2">
    <source>
        <dbReference type="EMBL" id="OGG30468.1"/>
    </source>
</evidence>
<feature type="transmembrane region" description="Helical" evidence="1">
    <location>
        <begin position="78"/>
        <end position="100"/>
    </location>
</feature>
<proteinExistence type="predicted"/>
<keyword evidence="1" id="KW-1133">Transmembrane helix</keyword>
<protein>
    <recommendedName>
        <fullName evidence="4">F0F1 ATP synthase subunit</fullName>
    </recommendedName>
</protein>
<name>A0A1F6B0M7_9BACT</name>
<evidence type="ECO:0000256" key="1">
    <source>
        <dbReference type="SAM" id="Phobius"/>
    </source>
</evidence>
<dbReference type="InterPro" id="IPR032820">
    <property type="entry name" value="ATPase_put"/>
</dbReference>
<reference evidence="2 3" key="1">
    <citation type="journal article" date="2016" name="Nat. Commun.">
        <title>Thousands of microbial genomes shed light on interconnected biogeochemical processes in an aquifer system.</title>
        <authorList>
            <person name="Anantharaman K."/>
            <person name="Brown C.T."/>
            <person name="Hug L.A."/>
            <person name="Sharon I."/>
            <person name="Castelle C.J."/>
            <person name="Probst A.J."/>
            <person name="Thomas B.C."/>
            <person name="Singh A."/>
            <person name="Wilkins M.J."/>
            <person name="Karaoz U."/>
            <person name="Brodie E.L."/>
            <person name="Williams K.H."/>
            <person name="Hubbard S.S."/>
            <person name="Banfield J.F."/>
        </authorList>
    </citation>
    <scope>NUCLEOTIDE SEQUENCE [LARGE SCALE GENOMIC DNA]</scope>
</reference>
<dbReference type="Pfam" id="PF09527">
    <property type="entry name" value="ATPase_gene1"/>
    <property type="match status" value="1"/>
</dbReference>
<gene>
    <name evidence="2" type="ORF">A2973_02970</name>
</gene>
<dbReference type="AlphaFoldDB" id="A0A1F6B0M7"/>
<organism evidence="2 3">
    <name type="scientific">Candidatus Gottesmanbacteria bacterium RIFCSPLOWO2_01_FULL_49_10</name>
    <dbReference type="NCBI Taxonomy" id="1798396"/>
    <lineage>
        <taxon>Bacteria</taxon>
        <taxon>Candidatus Gottesmaniibacteriota</taxon>
    </lineage>
</organism>
<keyword evidence="1" id="KW-0472">Membrane</keyword>
<dbReference type="Proteomes" id="UP000176409">
    <property type="component" value="Unassembled WGS sequence"/>
</dbReference>
<sequence length="103" mass="11326">MGQNEKSEEFDIVLTRGEATVQKTVRKAKKDTVGTGSDLRYLGLIGEVGFAIAIPIAGGVFLGVYLDRRWGTYPRATLSLLFLGVVVSFLNLVRIIQAIIRKE</sequence>
<evidence type="ECO:0000313" key="3">
    <source>
        <dbReference type="Proteomes" id="UP000176409"/>
    </source>
</evidence>
<accession>A0A1F6B0M7</accession>
<dbReference type="STRING" id="1798396.A2973_02970"/>
<keyword evidence="1" id="KW-0812">Transmembrane</keyword>
<feature type="transmembrane region" description="Helical" evidence="1">
    <location>
        <begin position="41"/>
        <end position="66"/>
    </location>
</feature>